<dbReference type="OrthoDB" id="551415at2759"/>
<feature type="region of interest" description="Disordered" evidence="1">
    <location>
        <begin position="218"/>
        <end position="291"/>
    </location>
</feature>
<keyword evidence="2" id="KW-0812">Transmembrane</keyword>
<keyword evidence="2" id="KW-1133">Transmembrane helix</keyword>
<protein>
    <recommendedName>
        <fullName evidence="5">GPI-GlcNAc transferase complex PIG-H component conserved domain-containing protein</fullName>
    </recommendedName>
</protein>
<dbReference type="Proteomes" id="UP000612055">
    <property type="component" value="Unassembled WGS sequence"/>
</dbReference>
<evidence type="ECO:0000313" key="4">
    <source>
        <dbReference type="Proteomes" id="UP000612055"/>
    </source>
</evidence>
<comment type="caution">
    <text evidence="3">The sequence shown here is derived from an EMBL/GenBank/DDBJ whole genome shotgun (WGS) entry which is preliminary data.</text>
</comment>
<dbReference type="EMBL" id="JAEHOE010000001">
    <property type="protein sequence ID" value="KAG2501538.1"/>
    <property type="molecule type" value="Genomic_DNA"/>
</dbReference>
<accession>A0A836C6U6</accession>
<evidence type="ECO:0000256" key="1">
    <source>
        <dbReference type="SAM" id="MobiDB-lite"/>
    </source>
</evidence>
<evidence type="ECO:0000313" key="3">
    <source>
        <dbReference type="EMBL" id="KAG2501538.1"/>
    </source>
</evidence>
<feature type="compositionally biased region" description="Basic residues" evidence="1">
    <location>
        <begin position="282"/>
        <end position="291"/>
    </location>
</feature>
<proteinExistence type="predicted"/>
<evidence type="ECO:0000256" key="2">
    <source>
        <dbReference type="SAM" id="Phobius"/>
    </source>
</evidence>
<evidence type="ECO:0008006" key="5">
    <source>
        <dbReference type="Google" id="ProtNLM"/>
    </source>
</evidence>
<reference evidence="3" key="1">
    <citation type="journal article" date="2020" name="bioRxiv">
        <title>Comparative genomics of Chlamydomonas.</title>
        <authorList>
            <person name="Craig R.J."/>
            <person name="Hasan A.R."/>
            <person name="Ness R.W."/>
            <person name="Keightley P.D."/>
        </authorList>
    </citation>
    <scope>NUCLEOTIDE SEQUENCE</scope>
    <source>
        <strain evidence="3">CCAP 11/70</strain>
    </source>
</reference>
<organism evidence="3 4">
    <name type="scientific">Edaphochlamys debaryana</name>
    <dbReference type="NCBI Taxonomy" id="47281"/>
    <lineage>
        <taxon>Eukaryota</taxon>
        <taxon>Viridiplantae</taxon>
        <taxon>Chlorophyta</taxon>
        <taxon>core chlorophytes</taxon>
        <taxon>Chlorophyceae</taxon>
        <taxon>CS clade</taxon>
        <taxon>Chlamydomonadales</taxon>
        <taxon>Chlamydomonadales incertae sedis</taxon>
        <taxon>Edaphochlamys</taxon>
    </lineage>
</organism>
<feature type="transmembrane region" description="Helical" evidence="2">
    <location>
        <begin position="33"/>
        <end position="62"/>
    </location>
</feature>
<dbReference type="AlphaFoldDB" id="A0A836C6U6"/>
<sequence>MSCVPLLSIEHTHRGLELRVCVPGGRGAAGLTALLLAIIVCAWGTGGQVTALVAALLLLFFLSYHAAQVTTESIVALNGGAGYILEGRRRCGLPVRPRFVDARDVEYIAIGEAVSSIDVRFFLGIALKDDTNRIEVPYQRLLPHLRLRHLEAAYRELMALREPPRGDPGAAVRQEAGPGAAGGGERRGRGRGLAEGDAGAGAGVGAGAGRAAGRQAGCLEDGRNAGPGGGPVPRAGTKAARVGGLPNGPDTGTAATADSTQPAAANGHAQGAGAEAETEGRSRRRPARRKP</sequence>
<feature type="region of interest" description="Disordered" evidence="1">
    <location>
        <begin position="162"/>
        <end position="199"/>
    </location>
</feature>
<feature type="compositionally biased region" description="Low complexity" evidence="1">
    <location>
        <begin position="253"/>
        <end position="275"/>
    </location>
</feature>
<keyword evidence="2" id="KW-0472">Membrane</keyword>
<name>A0A836C6U6_9CHLO</name>
<keyword evidence="4" id="KW-1185">Reference proteome</keyword>
<gene>
    <name evidence="3" type="ORF">HYH03_000045</name>
</gene>